<comment type="subunit">
    <text evidence="5">Part of the 50S ribosomal subunit.</text>
</comment>
<dbReference type="InterPro" id="IPR013005">
    <property type="entry name" value="Ribosomal_uL4-like"/>
</dbReference>
<keyword evidence="8" id="KW-1185">Reference proteome</keyword>
<feature type="compositionally biased region" description="Polar residues" evidence="6">
    <location>
        <begin position="56"/>
        <end position="69"/>
    </location>
</feature>
<dbReference type="InterPro" id="IPR002136">
    <property type="entry name" value="Ribosomal_uL4"/>
</dbReference>
<accession>E0TJR1</accession>
<comment type="function">
    <text evidence="5">One of the primary rRNA binding proteins, this protein initially binds near the 5'-end of the 23S rRNA. It is important during the early stages of 50S assembly. It makes multiple contacts with different domains of the 23S rRNA in the assembled 50S subunit and ribosome.</text>
</comment>
<evidence type="ECO:0000256" key="1">
    <source>
        <dbReference type="ARBA" id="ARBA00010528"/>
    </source>
</evidence>
<dbReference type="AlphaFoldDB" id="E0TJR1"/>
<sequence>MKLTIFNNNGIKTGRCLKFKKNLLKKENNNIIYLEIKRFLFSQRQGTNKSKERSEITGSTRKIQRQKGSGNARKGDIKNPIFRSGGRIFGPKPRNYNFKLNKNLKRRVIKDIINLKLKKNNIKILEDFDDKIIKTKLVFNLIKKLNINNKKILIIYDIYKKKFFLSYKNLKSIKILSINELNSFHLANADYLIFFESAIKKILKINIC</sequence>
<keyword evidence="5" id="KW-0694">RNA-binding</keyword>
<dbReference type="PANTHER" id="PTHR10746">
    <property type="entry name" value="50S RIBOSOMAL PROTEIN L4"/>
    <property type="match status" value="1"/>
</dbReference>
<dbReference type="Proteomes" id="UP000002231">
    <property type="component" value="Chromosome"/>
</dbReference>
<name>E0TJR1_KARMC</name>
<evidence type="ECO:0000313" key="7">
    <source>
        <dbReference type="EMBL" id="ADM90038.1"/>
    </source>
</evidence>
<dbReference type="HOGENOM" id="CLU_041575_5_2_10"/>
<evidence type="ECO:0000256" key="2">
    <source>
        <dbReference type="ARBA" id="ARBA00022980"/>
    </source>
</evidence>
<dbReference type="STRING" id="706194.SMCARI_242"/>
<dbReference type="GO" id="GO:0019843">
    <property type="term" value="F:rRNA binding"/>
    <property type="evidence" value="ECO:0007669"/>
    <property type="project" value="UniProtKB-UniRule"/>
</dbReference>
<organism evidence="7 8">
    <name type="scientific">Karelsulcia muelleri (strain CARI)</name>
    <name type="common">Sulcia muelleri</name>
    <dbReference type="NCBI Taxonomy" id="706194"/>
    <lineage>
        <taxon>Bacteria</taxon>
        <taxon>Pseudomonadati</taxon>
        <taxon>Bacteroidota</taxon>
        <taxon>Flavobacteriia</taxon>
        <taxon>Flavobacteriales</taxon>
        <taxon>Candidatus Karelsulcia</taxon>
    </lineage>
</organism>
<dbReference type="InterPro" id="IPR023574">
    <property type="entry name" value="Ribosomal_uL4_dom_sf"/>
</dbReference>
<keyword evidence="3 5" id="KW-0687">Ribonucleoprotein</keyword>
<comment type="function">
    <text evidence="5">Forms part of the polypeptide exit tunnel.</text>
</comment>
<evidence type="ECO:0000256" key="4">
    <source>
        <dbReference type="ARBA" id="ARBA00035244"/>
    </source>
</evidence>
<dbReference type="Pfam" id="PF00573">
    <property type="entry name" value="Ribosomal_L4"/>
    <property type="match status" value="1"/>
</dbReference>
<dbReference type="HAMAP" id="MF_01328_B">
    <property type="entry name" value="Ribosomal_uL4_B"/>
    <property type="match status" value="1"/>
</dbReference>
<keyword evidence="2 5" id="KW-0689">Ribosomal protein</keyword>
<evidence type="ECO:0000256" key="5">
    <source>
        <dbReference type="HAMAP-Rule" id="MF_01328"/>
    </source>
</evidence>
<gene>
    <name evidence="5 7" type="primary">rplD</name>
    <name evidence="7" type="ordered locus">SMCARI_242</name>
</gene>
<protein>
    <recommendedName>
        <fullName evidence="4 5">Large ribosomal subunit protein uL4</fullName>
    </recommendedName>
</protein>
<dbReference type="KEGG" id="sum:SMCARI_242"/>
<dbReference type="Gene3D" id="3.40.1370.10">
    <property type="match status" value="1"/>
</dbReference>
<dbReference type="SUPFAM" id="SSF52166">
    <property type="entry name" value="Ribosomal protein L4"/>
    <property type="match status" value="1"/>
</dbReference>
<dbReference type="GO" id="GO:0005840">
    <property type="term" value="C:ribosome"/>
    <property type="evidence" value="ECO:0007669"/>
    <property type="project" value="UniProtKB-KW"/>
</dbReference>
<dbReference type="GO" id="GO:1990904">
    <property type="term" value="C:ribonucleoprotein complex"/>
    <property type="evidence" value="ECO:0007669"/>
    <property type="project" value="UniProtKB-KW"/>
</dbReference>
<dbReference type="PANTHER" id="PTHR10746:SF6">
    <property type="entry name" value="LARGE RIBOSOMAL SUBUNIT PROTEIN UL4M"/>
    <property type="match status" value="1"/>
</dbReference>
<dbReference type="GO" id="GO:0003735">
    <property type="term" value="F:structural constituent of ribosome"/>
    <property type="evidence" value="ECO:0007669"/>
    <property type="project" value="InterPro"/>
</dbReference>
<comment type="similarity">
    <text evidence="1 5">Belongs to the universal ribosomal protein uL4 family.</text>
</comment>
<feature type="region of interest" description="Disordered" evidence="6">
    <location>
        <begin position="50"/>
        <end position="76"/>
    </location>
</feature>
<proteinExistence type="inferred from homology"/>
<reference evidence="8" key="1">
    <citation type="journal article" date="2010" name="Genome Biol. Evol.">
        <title>Functional convergence in reduced genomes of bacterial symbionts spanning 200 My of evolution.</title>
        <authorList>
            <person name="McCutcheon J.P."/>
            <person name="Moran N.A."/>
        </authorList>
    </citation>
    <scope>NUCLEOTIDE SEQUENCE [LARGE SCALE GENOMIC DNA]</scope>
    <source>
        <strain evidence="8">CARI</strain>
    </source>
</reference>
<evidence type="ECO:0000256" key="3">
    <source>
        <dbReference type="ARBA" id="ARBA00023274"/>
    </source>
</evidence>
<dbReference type="GO" id="GO:0006412">
    <property type="term" value="P:translation"/>
    <property type="evidence" value="ECO:0007669"/>
    <property type="project" value="UniProtKB-UniRule"/>
</dbReference>
<dbReference type="EMBL" id="CP002163">
    <property type="protein sequence ID" value="ADM90038.1"/>
    <property type="molecule type" value="Genomic_DNA"/>
</dbReference>
<evidence type="ECO:0000256" key="6">
    <source>
        <dbReference type="SAM" id="MobiDB-lite"/>
    </source>
</evidence>
<dbReference type="NCBIfam" id="TIGR03953">
    <property type="entry name" value="rplD_bact"/>
    <property type="match status" value="1"/>
</dbReference>
<evidence type="ECO:0000313" key="8">
    <source>
        <dbReference type="Proteomes" id="UP000002231"/>
    </source>
</evidence>
<keyword evidence="5" id="KW-0699">rRNA-binding</keyword>